<organism evidence="1 2">
    <name type="scientific">Methanosarcina horonobensis HB-1 = JCM 15518</name>
    <dbReference type="NCBI Taxonomy" id="1434110"/>
    <lineage>
        <taxon>Archaea</taxon>
        <taxon>Methanobacteriati</taxon>
        <taxon>Methanobacteriota</taxon>
        <taxon>Stenosarchaea group</taxon>
        <taxon>Methanomicrobia</taxon>
        <taxon>Methanosarcinales</taxon>
        <taxon>Methanosarcinaceae</taxon>
        <taxon>Methanosarcina</taxon>
    </lineage>
</organism>
<dbReference type="AlphaFoldDB" id="A0A0E3SFY8"/>
<dbReference type="HOGENOM" id="CLU_1105212_0_0_2"/>
<keyword evidence="2" id="KW-1185">Reference proteome</keyword>
<evidence type="ECO:0000313" key="2">
    <source>
        <dbReference type="Proteomes" id="UP000033101"/>
    </source>
</evidence>
<accession>A0A0E3SFY8</accession>
<dbReference type="PATRIC" id="fig|1434110.4.peg.4581"/>
<proteinExistence type="predicted"/>
<name>A0A0E3SFY8_9EURY</name>
<protein>
    <submittedName>
        <fullName evidence="1">Uncharacterized protein</fullName>
    </submittedName>
</protein>
<dbReference type="Proteomes" id="UP000033101">
    <property type="component" value="Chromosome"/>
</dbReference>
<evidence type="ECO:0000313" key="1">
    <source>
        <dbReference type="EMBL" id="AKB80061.1"/>
    </source>
</evidence>
<sequence>MLDSEVIWTEYRKLETEFLDCLQYVPLIEDHYNVWSQMLGDILLKTGNLLDLFFGKLIFDPVFDDVESIRKEREKIKLNKLQCGIINYYYAFNEYYRLYDREIYILNPQKAENAIKKIIPFSDWLPEKLISKNNQLEWWDAYTKIKCNRFTNKREATLKVTLEALSALFVLLSLYPDTKKLLVYKSIIKSRYTGDHINVLIKGSIKKNKGLKEHEIILVETPLFGYVFEGSDSNRQKETCYFDHQLAGICV</sequence>
<gene>
    <name evidence="1" type="ORF">MSHOH_3578</name>
</gene>
<reference evidence="1 2" key="1">
    <citation type="submission" date="2014-07" db="EMBL/GenBank/DDBJ databases">
        <title>Methanogenic archaea and the global carbon cycle.</title>
        <authorList>
            <person name="Henriksen J.R."/>
            <person name="Luke J."/>
            <person name="Reinhart S."/>
            <person name="Benedict M.N."/>
            <person name="Youngblut N.D."/>
            <person name="Metcalf M.E."/>
            <person name="Whitaker R.J."/>
            <person name="Metcalf W.W."/>
        </authorList>
    </citation>
    <scope>NUCLEOTIDE SEQUENCE [LARGE SCALE GENOMIC DNA]</scope>
    <source>
        <strain evidence="1 2">HB-1</strain>
    </source>
</reference>
<dbReference type="KEGG" id="mhor:MSHOH_3578"/>
<dbReference type="EMBL" id="CP009516">
    <property type="protein sequence ID" value="AKB80061.1"/>
    <property type="molecule type" value="Genomic_DNA"/>
</dbReference>